<keyword evidence="3" id="KW-1003">Cell membrane</keyword>
<keyword evidence="4 7" id="KW-0812">Transmembrane</keyword>
<proteinExistence type="inferred from homology"/>
<dbReference type="SUPFAM" id="SSF161098">
    <property type="entry name" value="MetI-like"/>
    <property type="match status" value="1"/>
</dbReference>
<evidence type="ECO:0000256" key="5">
    <source>
        <dbReference type="ARBA" id="ARBA00022989"/>
    </source>
</evidence>
<feature type="transmembrane region" description="Helical" evidence="7">
    <location>
        <begin position="271"/>
        <end position="298"/>
    </location>
</feature>
<feature type="transmembrane region" description="Helical" evidence="7">
    <location>
        <begin position="172"/>
        <end position="191"/>
    </location>
</feature>
<dbReference type="Proteomes" id="UP000254589">
    <property type="component" value="Unassembled WGS sequence"/>
</dbReference>
<feature type="domain" description="ABC transmembrane type-1" evidence="8">
    <location>
        <begin position="94"/>
        <end position="291"/>
    </location>
</feature>
<evidence type="ECO:0000256" key="7">
    <source>
        <dbReference type="RuleBase" id="RU363032"/>
    </source>
</evidence>
<evidence type="ECO:0000313" key="10">
    <source>
        <dbReference type="EMBL" id="SUA89607.1"/>
    </source>
</evidence>
<dbReference type="InterPro" id="IPR045621">
    <property type="entry name" value="BPD_transp_1_N"/>
</dbReference>
<gene>
    <name evidence="10" type="primary">gsiC_3</name>
    <name evidence="10" type="ORF">NCTC13159_01074</name>
    <name evidence="9" type="ORF">RO07_15760</name>
</gene>
<keyword evidence="5 7" id="KW-1133">Transmembrane helix</keyword>
<feature type="transmembrane region" description="Helical" evidence="7">
    <location>
        <begin position="12"/>
        <end position="31"/>
    </location>
</feature>
<evidence type="ECO:0000313" key="12">
    <source>
        <dbReference type="Proteomes" id="UP000254589"/>
    </source>
</evidence>
<dbReference type="PROSITE" id="PS50928">
    <property type="entry name" value="ABC_TM1"/>
    <property type="match status" value="1"/>
</dbReference>
<dbReference type="Pfam" id="PF19300">
    <property type="entry name" value="BPD_transp_1_N"/>
    <property type="match status" value="1"/>
</dbReference>
<keyword evidence="11" id="KW-1185">Reference proteome</keyword>
<dbReference type="Gene3D" id="1.10.3720.10">
    <property type="entry name" value="MetI-like"/>
    <property type="match status" value="1"/>
</dbReference>
<reference evidence="10 12" key="3">
    <citation type="submission" date="2018-06" db="EMBL/GenBank/DDBJ databases">
        <authorList>
            <consortium name="Pathogen Informatics"/>
            <person name="Doyle S."/>
        </authorList>
    </citation>
    <scope>NUCLEOTIDE SEQUENCE [LARGE SCALE GENOMIC DNA]</scope>
    <source>
        <strain evidence="10 12">NCTC13159</strain>
    </source>
</reference>
<keyword evidence="2 7" id="KW-0813">Transport</keyword>
<reference evidence="11" key="1">
    <citation type="submission" date="2014-12" db="EMBL/GenBank/DDBJ databases">
        <title>Complete Genome Sequencing of Pandoraea pulmonicola DSM 16583.</title>
        <authorList>
            <person name="Chan K.-G."/>
        </authorList>
    </citation>
    <scope>NUCLEOTIDE SEQUENCE [LARGE SCALE GENOMIC DNA]</scope>
    <source>
        <strain evidence="11">DSM 16583</strain>
    </source>
</reference>
<dbReference type="Proteomes" id="UP000035086">
    <property type="component" value="Chromosome"/>
</dbReference>
<organism evidence="10 12">
    <name type="scientific">Pandoraea pulmonicola</name>
    <dbReference type="NCBI Taxonomy" id="93221"/>
    <lineage>
        <taxon>Bacteria</taxon>
        <taxon>Pseudomonadati</taxon>
        <taxon>Pseudomonadota</taxon>
        <taxon>Betaproteobacteria</taxon>
        <taxon>Burkholderiales</taxon>
        <taxon>Burkholderiaceae</taxon>
        <taxon>Pandoraea</taxon>
    </lineage>
</organism>
<dbReference type="Pfam" id="PF00528">
    <property type="entry name" value="BPD_transp_1"/>
    <property type="match status" value="1"/>
</dbReference>
<feature type="transmembrane region" description="Helical" evidence="7">
    <location>
        <begin position="96"/>
        <end position="121"/>
    </location>
</feature>
<sequence length="308" mass="32785">MHRYLLSRIARALLTALLAVTFTFFILRLTGDPAVEILGNEASPEALAAFRAAWGLDHSLLVQFGYYIKAVLSGDLGQSMRDGRAALEVVLERIPVSLAITVPALLINILIGIPAGIFAALHRGSVIDRVVMLGAIAGFTVPAYVLGLLLVLAFSVGLQWLPSGGAQSWTSAILPVITLGVHGSATLARFVRSAMLEVLAQPYIRTATAKGVPWWKVVRHHAFPNAAIPTVTIVGFMVGHLIAGAVIVESVFSWPGIGQLLVVSVASRDLAVVQCLLFLVTIVMVISNILVDVAYGLLDPRMANEGNL</sequence>
<feature type="transmembrane region" description="Helical" evidence="7">
    <location>
        <begin position="133"/>
        <end position="160"/>
    </location>
</feature>
<dbReference type="EMBL" id="UGSJ01000001">
    <property type="protein sequence ID" value="SUA89607.1"/>
    <property type="molecule type" value="Genomic_DNA"/>
</dbReference>
<dbReference type="EMBL" id="CP010310">
    <property type="protein sequence ID" value="AJC21580.1"/>
    <property type="molecule type" value="Genomic_DNA"/>
</dbReference>
<evidence type="ECO:0000313" key="9">
    <source>
        <dbReference type="EMBL" id="AJC21580.1"/>
    </source>
</evidence>
<dbReference type="GO" id="GO:0005886">
    <property type="term" value="C:plasma membrane"/>
    <property type="evidence" value="ECO:0007669"/>
    <property type="project" value="UniProtKB-SubCell"/>
</dbReference>
<evidence type="ECO:0000256" key="3">
    <source>
        <dbReference type="ARBA" id="ARBA00022475"/>
    </source>
</evidence>
<dbReference type="PANTHER" id="PTHR43163">
    <property type="entry name" value="DIPEPTIDE TRANSPORT SYSTEM PERMEASE PROTEIN DPPB-RELATED"/>
    <property type="match status" value="1"/>
</dbReference>
<dbReference type="GO" id="GO:0071916">
    <property type="term" value="F:dipeptide transmembrane transporter activity"/>
    <property type="evidence" value="ECO:0007669"/>
    <property type="project" value="TreeGrafter"/>
</dbReference>
<evidence type="ECO:0000256" key="1">
    <source>
        <dbReference type="ARBA" id="ARBA00004651"/>
    </source>
</evidence>
<comment type="similarity">
    <text evidence="7">Belongs to the binding-protein-dependent transport system permease family.</text>
</comment>
<evidence type="ECO:0000256" key="4">
    <source>
        <dbReference type="ARBA" id="ARBA00022692"/>
    </source>
</evidence>
<accession>A0AAJ4ZA90</accession>
<dbReference type="CDD" id="cd06261">
    <property type="entry name" value="TM_PBP2"/>
    <property type="match status" value="1"/>
</dbReference>
<dbReference type="RefSeq" id="WP_039409400.1">
    <property type="nucleotide sequence ID" value="NZ_CP010310.2"/>
</dbReference>
<protein>
    <submittedName>
        <fullName evidence="9">ABC transporter permease</fullName>
    </submittedName>
    <submittedName>
        <fullName evidence="10">Glutathione transport system permease protein gsiC</fullName>
    </submittedName>
</protein>
<feature type="transmembrane region" description="Helical" evidence="7">
    <location>
        <begin position="226"/>
        <end position="251"/>
    </location>
</feature>
<dbReference type="PANTHER" id="PTHR43163:SF6">
    <property type="entry name" value="DIPEPTIDE TRANSPORT SYSTEM PERMEASE PROTEIN DPPB-RELATED"/>
    <property type="match status" value="1"/>
</dbReference>
<evidence type="ECO:0000313" key="11">
    <source>
        <dbReference type="Proteomes" id="UP000035086"/>
    </source>
</evidence>
<evidence type="ECO:0000256" key="6">
    <source>
        <dbReference type="ARBA" id="ARBA00023136"/>
    </source>
</evidence>
<comment type="subcellular location">
    <subcellularLocation>
        <location evidence="1 7">Cell membrane</location>
        <topology evidence="1 7">Multi-pass membrane protein</topology>
    </subcellularLocation>
</comment>
<dbReference type="InterPro" id="IPR000515">
    <property type="entry name" value="MetI-like"/>
</dbReference>
<evidence type="ECO:0000256" key="2">
    <source>
        <dbReference type="ARBA" id="ARBA00022448"/>
    </source>
</evidence>
<keyword evidence="6 7" id="KW-0472">Membrane</keyword>
<reference evidence="9" key="2">
    <citation type="submission" date="2016-11" db="EMBL/GenBank/DDBJ databases">
        <title>Complete Genome Sequencing of Pandoraea pulmonicola DSM 16583.</title>
        <authorList>
            <person name="Chan K.-G."/>
        </authorList>
    </citation>
    <scope>NUCLEOTIDE SEQUENCE</scope>
    <source>
        <strain evidence="9">DSM 16583</strain>
    </source>
</reference>
<dbReference type="KEGG" id="ppul:RO07_15760"/>
<name>A0AAJ4ZA90_PANPU</name>
<evidence type="ECO:0000259" key="8">
    <source>
        <dbReference type="PROSITE" id="PS50928"/>
    </source>
</evidence>
<dbReference type="AlphaFoldDB" id="A0AAJ4ZA90"/>
<dbReference type="InterPro" id="IPR035906">
    <property type="entry name" value="MetI-like_sf"/>
</dbReference>